<keyword evidence="1 3" id="KW-0378">Hydrolase</keyword>
<dbReference type="PANTHER" id="PTHR43798:SF31">
    <property type="entry name" value="AB HYDROLASE SUPERFAMILY PROTEIN YCLE"/>
    <property type="match status" value="1"/>
</dbReference>
<feature type="domain" description="AB hydrolase-1" evidence="2">
    <location>
        <begin position="85"/>
        <end position="303"/>
    </location>
</feature>
<dbReference type="Proteomes" id="UP000824161">
    <property type="component" value="Unassembled WGS sequence"/>
</dbReference>
<dbReference type="InterPro" id="IPR050266">
    <property type="entry name" value="AB_hydrolase_sf"/>
</dbReference>
<dbReference type="SUPFAM" id="SSF53474">
    <property type="entry name" value="alpha/beta-Hydrolases"/>
    <property type="match status" value="1"/>
</dbReference>
<gene>
    <name evidence="3" type="ORF">IAC44_00105</name>
</gene>
<reference evidence="3" key="1">
    <citation type="submission" date="2020-10" db="EMBL/GenBank/DDBJ databases">
        <authorList>
            <person name="Gilroy R."/>
        </authorList>
    </citation>
    <scope>NUCLEOTIDE SEQUENCE</scope>
    <source>
        <strain evidence="3">1383</strain>
    </source>
</reference>
<dbReference type="PANTHER" id="PTHR43798">
    <property type="entry name" value="MONOACYLGLYCEROL LIPASE"/>
    <property type="match status" value="1"/>
</dbReference>
<sequence length="349" mass="37904">MKTSSRRILSTVGVVLLALVVVYLAGPRTAPPVLSTEFPTVPGSLEAIQDSLSRAEKAAGNVKKDNEGRIFWQGDSLERTEYVLLYLHGYSASRQEGEPVTTDFAARYGVNLYAPRLCAHGLDTPEPLLDMTADCLWESAKNALAVAEKLGEKVIVMSTSTGGTLALTLAATYPEKIHALINISPNILPANRGIGLINGPWGLQIARAVMGGKYMPVDPDSYHPEAWSEGARLESAVELQSLVEATMTRRTFQRVTAPSLTLAYYKDRQHQDGTVRVSRIRKMVSELGTPPQENVYMELPEVGVHPMASGIVSKDIPAVEEAVFSFCEQVLGLRPLACSPEVEIQPCEG</sequence>
<accession>A0A9D1KTQ6</accession>
<evidence type="ECO:0000259" key="2">
    <source>
        <dbReference type="Pfam" id="PF12697"/>
    </source>
</evidence>
<dbReference type="GO" id="GO:0016020">
    <property type="term" value="C:membrane"/>
    <property type="evidence" value="ECO:0007669"/>
    <property type="project" value="TreeGrafter"/>
</dbReference>
<dbReference type="Pfam" id="PF12697">
    <property type="entry name" value="Abhydrolase_6"/>
    <property type="match status" value="1"/>
</dbReference>
<organism evidence="3 4">
    <name type="scientific">Candidatus Merdimorpha stercoravium</name>
    <dbReference type="NCBI Taxonomy" id="2840863"/>
    <lineage>
        <taxon>Bacteria</taxon>
        <taxon>Pseudomonadati</taxon>
        <taxon>Bacteroidota</taxon>
        <taxon>Flavobacteriia</taxon>
        <taxon>Flavobacteriales</taxon>
        <taxon>Candidatus Merdimorpha</taxon>
    </lineage>
</organism>
<dbReference type="Gene3D" id="3.40.50.1820">
    <property type="entry name" value="alpha/beta hydrolase"/>
    <property type="match status" value="1"/>
</dbReference>
<dbReference type="InterPro" id="IPR029058">
    <property type="entry name" value="AB_hydrolase_fold"/>
</dbReference>
<dbReference type="AlphaFoldDB" id="A0A9D1KTQ6"/>
<dbReference type="EMBL" id="DVLY01000003">
    <property type="protein sequence ID" value="HIT97220.1"/>
    <property type="molecule type" value="Genomic_DNA"/>
</dbReference>
<evidence type="ECO:0000313" key="3">
    <source>
        <dbReference type="EMBL" id="HIT97220.1"/>
    </source>
</evidence>
<name>A0A9D1KTQ6_9FLAO</name>
<proteinExistence type="predicted"/>
<dbReference type="InterPro" id="IPR000073">
    <property type="entry name" value="AB_hydrolase_1"/>
</dbReference>
<evidence type="ECO:0000256" key="1">
    <source>
        <dbReference type="ARBA" id="ARBA00022801"/>
    </source>
</evidence>
<evidence type="ECO:0000313" key="4">
    <source>
        <dbReference type="Proteomes" id="UP000824161"/>
    </source>
</evidence>
<protein>
    <submittedName>
        <fullName evidence="3">Alpha/beta hydrolase</fullName>
    </submittedName>
</protein>
<reference evidence="3" key="2">
    <citation type="journal article" date="2021" name="PeerJ">
        <title>Extensive microbial diversity within the chicken gut microbiome revealed by metagenomics and culture.</title>
        <authorList>
            <person name="Gilroy R."/>
            <person name="Ravi A."/>
            <person name="Getino M."/>
            <person name="Pursley I."/>
            <person name="Horton D.L."/>
            <person name="Alikhan N.F."/>
            <person name="Baker D."/>
            <person name="Gharbi K."/>
            <person name="Hall N."/>
            <person name="Watson M."/>
            <person name="Adriaenssens E.M."/>
            <person name="Foster-Nyarko E."/>
            <person name="Jarju S."/>
            <person name="Secka A."/>
            <person name="Antonio M."/>
            <person name="Oren A."/>
            <person name="Chaudhuri R.R."/>
            <person name="La Ragione R."/>
            <person name="Hildebrand F."/>
            <person name="Pallen M.J."/>
        </authorList>
    </citation>
    <scope>NUCLEOTIDE SEQUENCE</scope>
    <source>
        <strain evidence="3">1383</strain>
    </source>
</reference>
<dbReference type="GO" id="GO:0016787">
    <property type="term" value="F:hydrolase activity"/>
    <property type="evidence" value="ECO:0007669"/>
    <property type="project" value="UniProtKB-KW"/>
</dbReference>
<comment type="caution">
    <text evidence="3">The sequence shown here is derived from an EMBL/GenBank/DDBJ whole genome shotgun (WGS) entry which is preliminary data.</text>
</comment>